<dbReference type="RefSeq" id="WP_078745382.1">
    <property type="nucleotide sequence ID" value="NZ_FUXG01000011.1"/>
</dbReference>
<keyword evidence="10" id="KW-0067">ATP-binding</keyword>
<organism evidence="18 19">
    <name type="scientific">Oceanospirillum multiglobuliferum</name>
    <dbReference type="NCBI Taxonomy" id="64969"/>
    <lineage>
        <taxon>Bacteria</taxon>
        <taxon>Pseudomonadati</taxon>
        <taxon>Pseudomonadota</taxon>
        <taxon>Gammaproteobacteria</taxon>
        <taxon>Oceanospirillales</taxon>
        <taxon>Oceanospirillaceae</taxon>
        <taxon>Oceanospirillum</taxon>
    </lineage>
</organism>
<evidence type="ECO:0000259" key="17">
    <source>
        <dbReference type="PROSITE" id="PS50885"/>
    </source>
</evidence>
<dbReference type="PROSITE" id="PS50885">
    <property type="entry name" value="HAMP"/>
    <property type="match status" value="1"/>
</dbReference>
<evidence type="ECO:0000256" key="4">
    <source>
        <dbReference type="ARBA" id="ARBA00022475"/>
    </source>
</evidence>
<dbReference type="SMART" id="SM00387">
    <property type="entry name" value="HATPase_c"/>
    <property type="match status" value="1"/>
</dbReference>
<evidence type="ECO:0000313" key="18">
    <source>
        <dbReference type="EMBL" id="OPX56575.1"/>
    </source>
</evidence>
<comment type="subcellular location">
    <subcellularLocation>
        <location evidence="2">Cell membrane</location>
        <topology evidence="2">Multi-pass membrane protein</topology>
    </subcellularLocation>
</comment>
<evidence type="ECO:0000256" key="3">
    <source>
        <dbReference type="ARBA" id="ARBA00012438"/>
    </source>
</evidence>
<comment type="caution">
    <text evidence="18">The sequence shown here is derived from an EMBL/GenBank/DDBJ whole genome shotgun (WGS) entry which is preliminary data.</text>
</comment>
<reference evidence="18 19" key="1">
    <citation type="submission" date="2017-01" db="EMBL/GenBank/DDBJ databases">
        <title>Genome Sequencing of a Marine Spirillum, Oceanospirillum multiglobuliferum ATCC 33336, from Japan.</title>
        <authorList>
            <person name="Carney J.G."/>
            <person name="Trachtenberg A.M."/>
            <person name="Rheaume B.A."/>
            <person name="Linnane J.D."/>
            <person name="Pitts N.L."/>
            <person name="Mykles D.L."/>
            <person name="Maclea K.S."/>
        </authorList>
    </citation>
    <scope>NUCLEOTIDE SEQUENCE [LARGE SCALE GENOMIC DNA]</scope>
    <source>
        <strain evidence="18 19">ATCC 33336</strain>
    </source>
</reference>
<feature type="domain" description="Histidine kinase" evidence="16">
    <location>
        <begin position="259"/>
        <end position="466"/>
    </location>
</feature>
<evidence type="ECO:0000256" key="9">
    <source>
        <dbReference type="ARBA" id="ARBA00022777"/>
    </source>
</evidence>
<evidence type="ECO:0000256" key="2">
    <source>
        <dbReference type="ARBA" id="ARBA00004651"/>
    </source>
</evidence>
<evidence type="ECO:0000256" key="14">
    <source>
        <dbReference type="SAM" id="MobiDB-lite"/>
    </source>
</evidence>
<keyword evidence="7 15" id="KW-0812">Transmembrane</keyword>
<keyword evidence="12" id="KW-0902">Two-component regulatory system</keyword>
<dbReference type="PANTHER" id="PTHR45528">
    <property type="entry name" value="SENSOR HISTIDINE KINASE CPXA"/>
    <property type="match status" value="1"/>
</dbReference>
<dbReference type="AlphaFoldDB" id="A0A1T4Q8K9"/>
<evidence type="ECO:0000256" key="1">
    <source>
        <dbReference type="ARBA" id="ARBA00000085"/>
    </source>
</evidence>
<evidence type="ECO:0000256" key="8">
    <source>
        <dbReference type="ARBA" id="ARBA00022741"/>
    </source>
</evidence>
<dbReference type="InterPro" id="IPR036890">
    <property type="entry name" value="HATPase_C_sf"/>
</dbReference>
<evidence type="ECO:0000259" key="16">
    <source>
        <dbReference type="PROSITE" id="PS50109"/>
    </source>
</evidence>
<evidence type="ECO:0000256" key="13">
    <source>
        <dbReference type="ARBA" id="ARBA00023136"/>
    </source>
</evidence>
<comment type="catalytic activity">
    <reaction evidence="1">
        <text>ATP + protein L-histidine = ADP + protein N-phospho-L-histidine.</text>
        <dbReference type="EC" id="2.7.13.3"/>
    </reaction>
</comment>
<keyword evidence="4" id="KW-1003">Cell membrane</keyword>
<keyword evidence="19" id="KW-1185">Reference proteome</keyword>
<dbReference type="STRING" id="64969.SAMN02745127_01781"/>
<protein>
    <recommendedName>
        <fullName evidence="3">histidine kinase</fullName>
        <ecNumber evidence="3">2.7.13.3</ecNumber>
    </recommendedName>
</protein>
<keyword evidence="8" id="KW-0547">Nucleotide-binding</keyword>
<keyword evidence="13 15" id="KW-0472">Membrane</keyword>
<evidence type="ECO:0000256" key="15">
    <source>
        <dbReference type="SAM" id="Phobius"/>
    </source>
</evidence>
<dbReference type="InterPro" id="IPR003661">
    <property type="entry name" value="HisK_dim/P_dom"/>
</dbReference>
<evidence type="ECO:0000256" key="6">
    <source>
        <dbReference type="ARBA" id="ARBA00022679"/>
    </source>
</evidence>
<dbReference type="OrthoDB" id="9804645at2"/>
<dbReference type="EMBL" id="MTSM01000003">
    <property type="protein sequence ID" value="OPX56575.1"/>
    <property type="molecule type" value="Genomic_DNA"/>
</dbReference>
<evidence type="ECO:0000256" key="5">
    <source>
        <dbReference type="ARBA" id="ARBA00022553"/>
    </source>
</evidence>
<dbReference type="SMART" id="SM00388">
    <property type="entry name" value="HisKA"/>
    <property type="match status" value="1"/>
</dbReference>
<evidence type="ECO:0000313" key="19">
    <source>
        <dbReference type="Proteomes" id="UP000191418"/>
    </source>
</evidence>
<name>A0A1T4Q8K9_9GAMM</name>
<dbReference type="PANTHER" id="PTHR45528:SF1">
    <property type="entry name" value="SENSOR HISTIDINE KINASE CPXA"/>
    <property type="match status" value="1"/>
</dbReference>
<dbReference type="Gene3D" id="6.10.340.10">
    <property type="match status" value="1"/>
</dbReference>
<dbReference type="CDD" id="cd06225">
    <property type="entry name" value="HAMP"/>
    <property type="match status" value="1"/>
</dbReference>
<keyword evidence="9" id="KW-0418">Kinase</keyword>
<evidence type="ECO:0000256" key="10">
    <source>
        <dbReference type="ARBA" id="ARBA00022840"/>
    </source>
</evidence>
<evidence type="ECO:0000256" key="12">
    <source>
        <dbReference type="ARBA" id="ARBA00023012"/>
    </source>
</evidence>
<feature type="transmembrane region" description="Helical" evidence="15">
    <location>
        <begin position="12"/>
        <end position="34"/>
    </location>
</feature>
<dbReference type="InterPro" id="IPR050398">
    <property type="entry name" value="HssS/ArlS-like"/>
</dbReference>
<dbReference type="PRINTS" id="PR00344">
    <property type="entry name" value="BCTRLSENSOR"/>
</dbReference>
<feature type="region of interest" description="Disordered" evidence="14">
    <location>
        <begin position="84"/>
        <end position="107"/>
    </location>
</feature>
<dbReference type="InterPro" id="IPR003660">
    <property type="entry name" value="HAMP_dom"/>
</dbReference>
<feature type="compositionally biased region" description="Basic and acidic residues" evidence="14">
    <location>
        <begin position="84"/>
        <end position="104"/>
    </location>
</feature>
<dbReference type="GO" id="GO:0000155">
    <property type="term" value="F:phosphorelay sensor kinase activity"/>
    <property type="evidence" value="ECO:0007669"/>
    <property type="project" value="InterPro"/>
</dbReference>
<dbReference type="GO" id="GO:0005524">
    <property type="term" value="F:ATP binding"/>
    <property type="evidence" value="ECO:0007669"/>
    <property type="project" value="UniProtKB-KW"/>
</dbReference>
<dbReference type="Pfam" id="PF02518">
    <property type="entry name" value="HATPase_c"/>
    <property type="match status" value="1"/>
</dbReference>
<sequence length="469" mass="53983">MIKLPRQLHQLFWKIFATIWAVSIISMTLVFLLLANRNEESRWREVMQARLSERAKTIVEYYETEGRLSKRDLRYLLPTKPWEQERNDRHPRDDGDHHKPEDRPAPLPPIWIDKLIFDQTTRQLVSTEQILTNPRSKPKNTLQLDIQSQSGGQYRFSIALPPTLKHYTGWVTHIFSIQMVLILTVAVLSALLLSFLIVRPIRALSCHVKKIYHEQDFSTRADRALSQRQDELGELTREFDLMASYVERTLLSQQRLLQDVSHEFRAPLARLQICAGLAEQQLGNDNPLVERIDRECNRLDQLISEVLSYSRLDTASDEGESFKVVDLFEELLLDVQFSQPERPLKITIQPEALGLLTNRDLLTRALRNGLENALKYTAPNSLIELTAYESEQQINIVLRDHGTGIDETLLSSIFTPFVRGHNEQWQGYGLGMSIAQRAMSRLKGSIKAENHREGGLQLSYSLPKKNAAS</sequence>
<dbReference type="Proteomes" id="UP000191418">
    <property type="component" value="Unassembled WGS sequence"/>
</dbReference>
<dbReference type="Gene3D" id="3.30.565.10">
    <property type="entry name" value="Histidine kinase-like ATPase, C-terminal domain"/>
    <property type="match status" value="1"/>
</dbReference>
<dbReference type="InterPro" id="IPR003594">
    <property type="entry name" value="HATPase_dom"/>
</dbReference>
<keyword evidence="6" id="KW-0808">Transferase</keyword>
<dbReference type="SUPFAM" id="SSF47384">
    <property type="entry name" value="Homodimeric domain of signal transducing histidine kinase"/>
    <property type="match status" value="1"/>
</dbReference>
<keyword evidence="5" id="KW-0597">Phosphoprotein</keyword>
<feature type="transmembrane region" description="Helical" evidence="15">
    <location>
        <begin position="174"/>
        <end position="198"/>
    </location>
</feature>
<accession>A0A1T4Q8K9</accession>
<dbReference type="InterPro" id="IPR005467">
    <property type="entry name" value="His_kinase_dom"/>
</dbReference>
<dbReference type="Pfam" id="PF00512">
    <property type="entry name" value="HisKA"/>
    <property type="match status" value="1"/>
</dbReference>
<dbReference type="Gene3D" id="1.10.287.130">
    <property type="match status" value="1"/>
</dbReference>
<dbReference type="SUPFAM" id="SSF55874">
    <property type="entry name" value="ATPase domain of HSP90 chaperone/DNA topoisomerase II/histidine kinase"/>
    <property type="match status" value="1"/>
</dbReference>
<evidence type="ECO:0000256" key="7">
    <source>
        <dbReference type="ARBA" id="ARBA00022692"/>
    </source>
</evidence>
<keyword evidence="11 15" id="KW-1133">Transmembrane helix</keyword>
<evidence type="ECO:0000256" key="11">
    <source>
        <dbReference type="ARBA" id="ARBA00022989"/>
    </source>
</evidence>
<proteinExistence type="predicted"/>
<dbReference type="PROSITE" id="PS50109">
    <property type="entry name" value="HIS_KIN"/>
    <property type="match status" value="1"/>
</dbReference>
<dbReference type="CDD" id="cd00082">
    <property type="entry name" value="HisKA"/>
    <property type="match status" value="1"/>
</dbReference>
<dbReference type="GO" id="GO:0005886">
    <property type="term" value="C:plasma membrane"/>
    <property type="evidence" value="ECO:0007669"/>
    <property type="project" value="UniProtKB-SubCell"/>
</dbReference>
<dbReference type="EC" id="2.7.13.3" evidence="3"/>
<dbReference type="InterPro" id="IPR036097">
    <property type="entry name" value="HisK_dim/P_sf"/>
</dbReference>
<dbReference type="InterPro" id="IPR004358">
    <property type="entry name" value="Sig_transdc_His_kin-like_C"/>
</dbReference>
<gene>
    <name evidence="18" type="ORF">BTE48_03905</name>
</gene>
<feature type="domain" description="HAMP" evidence="17">
    <location>
        <begin position="195"/>
        <end position="251"/>
    </location>
</feature>